<name>A0ABX0C7K9_9PSEU</name>
<gene>
    <name evidence="1" type="ORF">G3I59_36755</name>
</gene>
<evidence type="ECO:0000313" key="2">
    <source>
        <dbReference type="Proteomes" id="UP000470404"/>
    </source>
</evidence>
<protein>
    <submittedName>
        <fullName evidence="1">Phage portal protein</fullName>
    </submittedName>
</protein>
<accession>A0ABX0C7K9</accession>
<reference evidence="1 2" key="1">
    <citation type="submission" date="2020-01" db="EMBL/GenBank/DDBJ databases">
        <title>Insect and environment-associated Actinomycetes.</title>
        <authorList>
            <person name="Currrie C."/>
            <person name="Chevrette M."/>
            <person name="Carlson C."/>
            <person name="Stubbendieck R."/>
            <person name="Wendt-Pienkowski E."/>
        </authorList>
    </citation>
    <scope>NUCLEOTIDE SEQUENCE [LARGE SCALE GENOMIC DNA]</scope>
    <source>
        <strain evidence="1 2">SID8386</strain>
    </source>
</reference>
<dbReference type="RefSeq" id="WP_157905137.1">
    <property type="nucleotide sequence ID" value="NZ_JAAGNC010000188.1"/>
</dbReference>
<evidence type="ECO:0000313" key="1">
    <source>
        <dbReference type="EMBL" id="NEC61001.1"/>
    </source>
</evidence>
<proteinExistence type="predicted"/>
<keyword evidence="2" id="KW-1185">Reference proteome</keyword>
<dbReference type="Pfam" id="PF05133">
    <property type="entry name" value="SPP1_portal"/>
    <property type="match status" value="1"/>
</dbReference>
<sequence length="443" mass="49499">MTLLPSQASDIAHRIEAVWPDQARNDRIHRYVQGDHDLPFAPRSARRAYRWLLDRSRTNWCRLLMQLLAQNLFVDGYRALGDDQADEPLGWTHWNQNGMARRQAAVHRATLKYGWAYTTVLPGDTAPVIRGVSPRNMTAVYADDADPWPIYALHRKTSWTPEGPRQVYRLFDDQAVYTLSEDEPGRGPSYLDHAEHGLGICPVVRFLDEEDLDADSPGVVAPVLDIQDRLNYQTFLLMTTGEHGAHRQRWAAGLELDDDEEPPIGPDRLLHSDSPETRFGTFDSTDMSGYVAVLEQILRHLAAITQTPAWALHGSLSNLAADTIAAADAGLQRRVGERKTSYGESWQQTLRLSCLAAGDEAGWLDTTSVARWRDTSTSPLSAVVDAWGKAVQMLDVPARAAWERLPGVTDQDVRRWEQMPQSVDGHALLADTLARATADPNGR</sequence>
<dbReference type="Proteomes" id="UP000470404">
    <property type="component" value="Unassembled WGS sequence"/>
</dbReference>
<dbReference type="InterPro" id="IPR021145">
    <property type="entry name" value="Portal_protein_SPP1_Gp6-like"/>
</dbReference>
<dbReference type="EMBL" id="JAAGNC010000188">
    <property type="protein sequence ID" value="NEC61001.1"/>
    <property type="molecule type" value="Genomic_DNA"/>
</dbReference>
<organism evidence="1 2">
    <name type="scientific">Amycolatopsis rubida</name>
    <dbReference type="NCBI Taxonomy" id="112413"/>
    <lineage>
        <taxon>Bacteria</taxon>
        <taxon>Bacillati</taxon>
        <taxon>Actinomycetota</taxon>
        <taxon>Actinomycetes</taxon>
        <taxon>Pseudonocardiales</taxon>
        <taxon>Pseudonocardiaceae</taxon>
        <taxon>Amycolatopsis</taxon>
    </lineage>
</organism>
<comment type="caution">
    <text evidence="1">The sequence shown here is derived from an EMBL/GenBank/DDBJ whole genome shotgun (WGS) entry which is preliminary data.</text>
</comment>